<evidence type="ECO:0000313" key="3">
    <source>
        <dbReference type="Proteomes" id="UP000183365"/>
    </source>
</evidence>
<dbReference type="GO" id="GO:0031683">
    <property type="term" value="F:G-protein beta/gamma-subunit complex binding"/>
    <property type="evidence" value="ECO:0007669"/>
    <property type="project" value="EnsemblFungi"/>
</dbReference>
<dbReference type="Proteomes" id="UP000183365">
    <property type="component" value="Unassembled WGS sequence"/>
</dbReference>
<dbReference type="OrthoDB" id="45518at2759"/>
<dbReference type="GO" id="GO:0071444">
    <property type="term" value="P:cellular response to pheromone"/>
    <property type="evidence" value="ECO:0007669"/>
    <property type="project" value="EnsemblFungi"/>
</dbReference>
<gene>
    <name evidence="2" type="ORF">HGUI_03233</name>
</gene>
<dbReference type="EMBL" id="FQNF01000075">
    <property type="protein sequence ID" value="SGZ41033.1"/>
    <property type="molecule type" value="Genomic_DNA"/>
</dbReference>
<dbReference type="PANTHER" id="PTHR45809">
    <property type="entry name" value="VIRAL IAP-ASSOCIATED FACTOR HOMOLOG"/>
    <property type="match status" value="1"/>
</dbReference>
<organism evidence="2 3">
    <name type="scientific">Hanseniaspora guilliermondii</name>
    <dbReference type="NCBI Taxonomy" id="56406"/>
    <lineage>
        <taxon>Eukaryota</taxon>
        <taxon>Fungi</taxon>
        <taxon>Dikarya</taxon>
        <taxon>Ascomycota</taxon>
        <taxon>Saccharomycotina</taxon>
        <taxon>Saccharomycetes</taxon>
        <taxon>Saccharomycodales</taxon>
        <taxon>Saccharomycodaceae</taxon>
        <taxon>Hanseniaspora</taxon>
    </lineage>
</organism>
<dbReference type="GO" id="GO:0051726">
    <property type="term" value="P:regulation of cell cycle"/>
    <property type="evidence" value="ECO:0007669"/>
    <property type="project" value="EnsemblFungi"/>
</dbReference>
<evidence type="ECO:0000313" key="2">
    <source>
        <dbReference type="EMBL" id="SGZ41033.1"/>
    </source>
</evidence>
<dbReference type="PANTHER" id="PTHR45809:SF3">
    <property type="entry name" value="VIRAL IAP-ASSOCIATED FACTOR HOMOLOG"/>
    <property type="match status" value="1"/>
</dbReference>
<dbReference type="Gene3D" id="3.40.30.10">
    <property type="entry name" value="Glutaredoxin"/>
    <property type="match status" value="1"/>
</dbReference>
<reference evidence="3" key="1">
    <citation type="submission" date="2016-11" db="EMBL/GenBank/DDBJ databases">
        <authorList>
            <person name="Guldener U."/>
        </authorList>
    </citation>
    <scope>NUCLEOTIDE SEQUENCE [LARGE SCALE GENOMIC DNA]</scope>
</reference>
<dbReference type="VEuPathDB" id="FungiDB:HGUI_03233"/>
<evidence type="ECO:0000256" key="1">
    <source>
        <dbReference type="ARBA" id="ARBA00009686"/>
    </source>
</evidence>
<dbReference type="GO" id="GO:0045944">
    <property type="term" value="P:positive regulation of transcription by RNA polymerase II"/>
    <property type="evidence" value="ECO:0007669"/>
    <property type="project" value="EnsemblFungi"/>
</dbReference>
<keyword evidence="3" id="KW-1185">Reference proteome</keyword>
<dbReference type="GO" id="GO:0003779">
    <property type="term" value="F:actin binding"/>
    <property type="evidence" value="ECO:0007669"/>
    <property type="project" value="EnsemblFungi"/>
</dbReference>
<dbReference type="GO" id="GO:0006457">
    <property type="term" value="P:protein folding"/>
    <property type="evidence" value="ECO:0007669"/>
    <property type="project" value="EnsemblFungi"/>
</dbReference>
<accession>A0A1L0CR68</accession>
<dbReference type="GO" id="GO:1903333">
    <property type="term" value="P:negative regulation of protein folding"/>
    <property type="evidence" value="ECO:0007669"/>
    <property type="project" value="EnsemblFungi"/>
</dbReference>
<dbReference type="GO" id="GO:0030036">
    <property type="term" value="P:actin cytoskeleton organization"/>
    <property type="evidence" value="ECO:0007669"/>
    <property type="project" value="EnsemblFungi"/>
</dbReference>
<sequence>MSFNPDAYKFQVSVDESEDTEWNDILREHGIIPQKKEVEDEKVEEEINDLVIQSIKNKKLEEKLDALNIDEIDADDFSGGDQSFINNYRLKKLKEIKDMKSKNSEVFGTVQEINKPEYNMIIESSNYKDKYIFIVLYSNNMQSKVILNNLSKLAAGFPHIKFVQIKGETCIENYPVFMCPTIIIYRNNKIVKQMVSLKDLKGNETKLDDLKDWIELECNTSFDNEISDSDSSDLESSDVFANRNKGFINKRNHNNESGDSDSDFFD</sequence>
<dbReference type="AlphaFoldDB" id="A0A1L0CR68"/>
<dbReference type="GO" id="GO:0005737">
    <property type="term" value="C:cytoplasm"/>
    <property type="evidence" value="ECO:0007669"/>
    <property type="project" value="EnsemblFungi"/>
</dbReference>
<dbReference type="InterPro" id="IPR051498">
    <property type="entry name" value="Phosducin-like_chap/apop_reg"/>
</dbReference>
<evidence type="ECO:0008006" key="4">
    <source>
        <dbReference type="Google" id="ProtNLM"/>
    </source>
</evidence>
<proteinExistence type="inferred from homology"/>
<protein>
    <recommendedName>
        <fullName evidence="4">Phosducin thioredoxin-like domain-containing protein</fullName>
    </recommendedName>
</protein>
<dbReference type="SUPFAM" id="SSF52833">
    <property type="entry name" value="Thioredoxin-like"/>
    <property type="match status" value="1"/>
</dbReference>
<dbReference type="InterPro" id="IPR036249">
    <property type="entry name" value="Thioredoxin-like_sf"/>
</dbReference>
<name>A0A1L0CR68_9ASCO</name>
<comment type="similarity">
    <text evidence="1">Belongs to the phosducin family.</text>
</comment>